<name>A0A0F7LB75_9VIRU</name>
<sequence>MTPSIESRTRWNNSPKRSTKCTAASKHHRRTEAENVRYPFRPHRPGVGASARRQRRRQGRSIRACLGLRHVEAHLHCRSGRRWRRRTDDRRRLYWGA</sequence>
<dbReference type="EMBL" id="KR029603">
    <property type="protein sequence ID" value="AKH48426.1"/>
    <property type="molecule type" value="Genomic_DNA"/>
</dbReference>
<evidence type="ECO:0000313" key="2">
    <source>
        <dbReference type="EMBL" id="AKH48426.1"/>
    </source>
</evidence>
<protein>
    <submittedName>
        <fullName evidence="2">Uncharacterized protein</fullName>
    </submittedName>
</protein>
<feature type="region of interest" description="Disordered" evidence="1">
    <location>
        <begin position="1"/>
        <end position="61"/>
    </location>
</feature>
<organism evidence="2">
    <name type="scientific">uncultured marine virus</name>
    <dbReference type="NCBI Taxonomy" id="186617"/>
    <lineage>
        <taxon>Viruses</taxon>
        <taxon>environmental samples</taxon>
    </lineage>
</organism>
<evidence type="ECO:0000256" key="1">
    <source>
        <dbReference type="SAM" id="MobiDB-lite"/>
    </source>
</evidence>
<reference evidence="2" key="2">
    <citation type="submission" date="2015-03" db="EMBL/GenBank/DDBJ databases">
        <authorList>
            <person name="Chow C.-E.T."/>
            <person name="Winget D.M."/>
            <person name="White R.A.III."/>
            <person name="Hallam S.J."/>
            <person name="Suttle C.A."/>
        </authorList>
    </citation>
    <scope>NUCLEOTIDE SEQUENCE</scope>
    <source>
        <strain evidence="2">Oxic1_8</strain>
    </source>
</reference>
<proteinExistence type="predicted"/>
<feature type="compositionally biased region" description="Polar residues" evidence="1">
    <location>
        <begin position="1"/>
        <end position="22"/>
    </location>
</feature>
<accession>A0A0F7LB75</accession>
<reference evidence="2" key="1">
    <citation type="journal article" date="2015" name="Front. Microbiol.">
        <title>Combining genomic sequencing methods to explore viral diversity and reveal potential virus-host interactions.</title>
        <authorList>
            <person name="Chow C.E."/>
            <person name="Winget D.M."/>
            <person name="White R.A.III."/>
            <person name="Hallam S.J."/>
            <person name="Suttle C.A."/>
        </authorList>
    </citation>
    <scope>NUCLEOTIDE SEQUENCE</scope>
    <source>
        <strain evidence="2">Oxic1_8</strain>
    </source>
</reference>